<proteinExistence type="predicted"/>
<accession>A0A2C6KMB7</accession>
<keyword evidence="1" id="KW-0812">Transmembrane</keyword>
<evidence type="ECO:0008006" key="4">
    <source>
        <dbReference type="Google" id="ProtNLM"/>
    </source>
</evidence>
<organism evidence="2 3">
    <name type="scientific">Cystoisospora suis</name>
    <dbReference type="NCBI Taxonomy" id="483139"/>
    <lineage>
        <taxon>Eukaryota</taxon>
        <taxon>Sar</taxon>
        <taxon>Alveolata</taxon>
        <taxon>Apicomplexa</taxon>
        <taxon>Conoidasida</taxon>
        <taxon>Coccidia</taxon>
        <taxon>Eucoccidiorida</taxon>
        <taxon>Eimeriorina</taxon>
        <taxon>Sarcocystidae</taxon>
        <taxon>Cystoisospora</taxon>
    </lineage>
</organism>
<dbReference type="GeneID" id="94431909"/>
<feature type="transmembrane region" description="Helical" evidence="1">
    <location>
        <begin position="89"/>
        <end position="113"/>
    </location>
</feature>
<dbReference type="EMBL" id="MIGC01004835">
    <property type="protein sequence ID" value="PHJ17604.1"/>
    <property type="molecule type" value="Genomic_DNA"/>
</dbReference>
<sequence>MFLYYARLCFHPSEEIVFSSIDPLGATSLWLFQSFLLYAFFILFLLSLLGCILLRLLFLSFSSLSFFFLRKPSSGTFMRREGSPFCSLLFIHSFLVSLFSIFHSSSFSCFSIIPPFFSSLQQEVMSCVNTREDWRD</sequence>
<reference evidence="2 3" key="1">
    <citation type="journal article" date="2017" name="Int. J. Parasitol.">
        <title>The genome of the protozoan parasite Cystoisospora suis and a reverse vaccinology approach to identify vaccine candidates.</title>
        <authorList>
            <person name="Palmieri N."/>
            <person name="Shrestha A."/>
            <person name="Ruttkowski B."/>
            <person name="Beck T."/>
            <person name="Vogl C."/>
            <person name="Tomley F."/>
            <person name="Blake D.P."/>
            <person name="Joachim A."/>
        </authorList>
    </citation>
    <scope>NUCLEOTIDE SEQUENCE [LARGE SCALE GENOMIC DNA]</scope>
    <source>
        <strain evidence="2 3">Wien I</strain>
    </source>
</reference>
<evidence type="ECO:0000313" key="2">
    <source>
        <dbReference type="EMBL" id="PHJ17604.1"/>
    </source>
</evidence>
<dbReference type="Proteomes" id="UP000221165">
    <property type="component" value="Unassembled WGS sequence"/>
</dbReference>
<feature type="transmembrane region" description="Helical" evidence="1">
    <location>
        <begin position="35"/>
        <end position="68"/>
    </location>
</feature>
<name>A0A2C6KMB7_9APIC</name>
<dbReference type="VEuPathDB" id="ToxoDB:CSUI_008570"/>
<dbReference type="AlphaFoldDB" id="A0A2C6KMB7"/>
<keyword evidence="1" id="KW-0472">Membrane</keyword>
<gene>
    <name evidence="2" type="ORF">CSUI_008570</name>
</gene>
<keyword evidence="1" id="KW-1133">Transmembrane helix</keyword>
<evidence type="ECO:0000313" key="3">
    <source>
        <dbReference type="Proteomes" id="UP000221165"/>
    </source>
</evidence>
<comment type="caution">
    <text evidence="2">The sequence shown here is derived from an EMBL/GenBank/DDBJ whole genome shotgun (WGS) entry which is preliminary data.</text>
</comment>
<dbReference type="RefSeq" id="XP_067919322.1">
    <property type="nucleotide sequence ID" value="XM_068068698.1"/>
</dbReference>
<protein>
    <recommendedName>
        <fullName evidence="4">Transmembrane protein</fullName>
    </recommendedName>
</protein>
<evidence type="ECO:0000256" key="1">
    <source>
        <dbReference type="SAM" id="Phobius"/>
    </source>
</evidence>
<keyword evidence="3" id="KW-1185">Reference proteome</keyword>